<dbReference type="Pfam" id="PF00311">
    <property type="entry name" value="PEPcase"/>
    <property type="match status" value="2"/>
</dbReference>
<sequence length="862" mass="99340">MLRKPKIDRFNESVLSRYQIYNSIFITLPFDEISNTGVLLPLFSEICEKGYEENKNPTEIVGNFFKKYYEKPTDTEKFDLLFRFIQYIERQVVLFDAIEDATFPVVNNMDGRGTLRNIKEEAEAKNKMPELKAYLEHFKVRPVLTAHPTQFYPGSVLGIITDLATAIRDNNLNLIKKLLAQLGKTPFFKKEKPTPFDEAVSLIWYLENVFYQSASQIFDYIQDNIFGEEELNNQVLNLGFWPGGDRDGNPFVTTEITLKVADRLRSTILKNYYRDVRRLRRRITFKFVDKLITDLESKLYENIFLQSGRTTITAEETMSTLLEIREILETKHQSLFVDEINDLINKMKLFGFHFATLDIRQDSRVHHNVLSNIVEESLEMGLDIFPKNYNKLSEEKQINALSKIVGKVNPSLFKHEMSRNTLESIYAMKTIQRNNGEMGSNRYIISNNGSVLNVMEAFAMIRMCDWEQPTTDVVPLFETVEDLEDAHNVMETLYKNKAYAEHLKRRGNKQTIMLGFSDGTKDGGYLMANWGIYRAKEALSAISRKYGIKVVFFDGRGGPPARGGGKTHQFYASLGPTIENEEVQLTIQGQTISSNFGTPESCQYNLEQLLSSGIANNVFANEKDRLGKEDRDTMDRLAKISYKAYVDFKNHPKFLPYLERMSTLKYYAKTNIGSRPSKRGGGDKLVFSDLRAIPFVGSWSQLKQNVPGFYGVGVAIQEFVDNNEFDKVQSLYQNSTFFRTLLENSMMSLTKSFFKLTAYMQDDKEFGAFWKIIHEEYERSKAMLLKLTGYSELMEDTRSMKASIQVREKIVLPLLTIQQFALRQIQELNASKKEVDPELMETYERMVTRSLFGNINAARNSA</sequence>
<name>I3CAF5_9FLAO</name>
<comment type="function">
    <text evidence="1">Forms oxaloacetate, a four-carbon dicarboxylic acid source for the tricarboxylic acid cycle.</text>
</comment>
<evidence type="ECO:0000256" key="2">
    <source>
        <dbReference type="ARBA" id="ARBA00022419"/>
    </source>
</evidence>
<dbReference type="OrthoDB" id="9768133at2"/>
<reference evidence="3 4" key="1">
    <citation type="submission" date="2012-02" db="EMBL/GenBank/DDBJ databases">
        <title>Improved High-Quality Draft genome of Joostella marina DSM 19592.</title>
        <authorList>
            <consortium name="US DOE Joint Genome Institute (JGI-PGF)"/>
            <person name="Lucas S."/>
            <person name="Copeland A."/>
            <person name="Lapidus A."/>
            <person name="Bruce D."/>
            <person name="Goodwin L."/>
            <person name="Pitluck S."/>
            <person name="Peters L."/>
            <person name="Chertkov O."/>
            <person name="Ovchinnikova G."/>
            <person name="Kyrpides N."/>
            <person name="Mavromatis K."/>
            <person name="Detter J.C."/>
            <person name="Han C."/>
            <person name="Land M."/>
            <person name="Hauser L."/>
            <person name="Markowitz V."/>
            <person name="Cheng J.-F."/>
            <person name="Hugenholtz P."/>
            <person name="Woyke T."/>
            <person name="Wu D."/>
            <person name="Tindall B."/>
            <person name="Brambilla E."/>
            <person name="Klenk H.-P."/>
            <person name="Eisen J.A."/>
        </authorList>
    </citation>
    <scope>NUCLEOTIDE SEQUENCE [LARGE SCALE GENOMIC DNA]</scope>
    <source>
        <strain evidence="3 4">DSM 19592</strain>
    </source>
</reference>
<dbReference type="STRING" id="926559.JoomaDRAFT_3662"/>
<dbReference type="GO" id="GO:0008964">
    <property type="term" value="F:phosphoenolpyruvate carboxylase activity"/>
    <property type="evidence" value="ECO:0007669"/>
    <property type="project" value="InterPro"/>
</dbReference>
<evidence type="ECO:0000313" key="4">
    <source>
        <dbReference type="Proteomes" id="UP000004690"/>
    </source>
</evidence>
<dbReference type="eggNOG" id="COG2352">
    <property type="taxonomic scope" value="Bacteria"/>
</dbReference>
<dbReference type="InterPro" id="IPR015813">
    <property type="entry name" value="Pyrv/PenolPyrv_kinase-like_dom"/>
</dbReference>
<dbReference type="RefSeq" id="WP_008615010.1">
    <property type="nucleotide sequence ID" value="NZ_JH651379.1"/>
</dbReference>
<keyword evidence="3" id="KW-0670">Pyruvate</keyword>
<dbReference type="HOGENOM" id="CLU_006557_2_0_10"/>
<dbReference type="PANTHER" id="PTHR30523:SF6">
    <property type="entry name" value="PHOSPHOENOLPYRUVATE CARBOXYLASE"/>
    <property type="match status" value="1"/>
</dbReference>
<dbReference type="GO" id="GO:0006099">
    <property type="term" value="P:tricarboxylic acid cycle"/>
    <property type="evidence" value="ECO:0007669"/>
    <property type="project" value="InterPro"/>
</dbReference>
<dbReference type="AlphaFoldDB" id="I3CAF5"/>
<accession>I3CAF5</accession>
<dbReference type="Proteomes" id="UP000004690">
    <property type="component" value="Unassembled WGS sequence"/>
</dbReference>
<dbReference type="GO" id="GO:0005829">
    <property type="term" value="C:cytosol"/>
    <property type="evidence" value="ECO:0007669"/>
    <property type="project" value="TreeGrafter"/>
</dbReference>
<dbReference type="PANTHER" id="PTHR30523">
    <property type="entry name" value="PHOSPHOENOLPYRUVATE CARBOXYLASE"/>
    <property type="match status" value="1"/>
</dbReference>
<dbReference type="EMBL" id="JH651379">
    <property type="protein sequence ID" value="EIJ40598.1"/>
    <property type="molecule type" value="Genomic_DNA"/>
</dbReference>
<evidence type="ECO:0000313" key="3">
    <source>
        <dbReference type="EMBL" id="EIJ40598.1"/>
    </source>
</evidence>
<keyword evidence="4" id="KW-1185">Reference proteome</keyword>
<dbReference type="InterPro" id="IPR021135">
    <property type="entry name" value="PEP_COase"/>
</dbReference>
<dbReference type="GO" id="GO:0015977">
    <property type="term" value="P:carbon fixation"/>
    <property type="evidence" value="ECO:0007669"/>
    <property type="project" value="InterPro"/>
</dbReference>
<dbReference type="SUPFAM" id="SSF51621">
    <property type="entry name" value="Phosphoenolpyruvate/pyruvate domain"/>
    <property type="match status" value="1"/>
</dbReference>
<proteinExistence type="predicted"/>
<organism evidence="3 4">
    <name type="scientific">Galbibacter orientalis DSM 19592</name>
    <dbReference type="NCBI Taxonomy" id="926559"/>
    <lineage>
        <taxon>Bacteria</taxon>
        <taxon>Pseudomonadati</taxon>
        <taxon>Bacteroidota</taxon>
        <taxon>Flavobacteriia</taxon>
        <taxon>Flavobacteriales</taxon>
        <taxon>Flavobacteriaceae</taxon>
        <taxon>Galbibacter</taxon>
    </lineage>
</organism>
<evidence type="ECO:0000256" key="1">
    <source>
        <dbReference type="ARBA" id="ARBA00003670"/>
    </source>
</evidence>
<gene>
    <name evidence="3" type="ORF">JoomaDRAFT_3662</name>
</gene>
<dbReference type="PRINTS" id="PR00150">
    <property type="entry name" value="PEPCARBXLASE"/>
</dbReference>
<protein>
    <recommendedName>
        <fullName evidence="2">Phosphoenolpyruvate carboxylase</fullName>
    </recommendedName>
</protein>